<evidence type="ECO:0000313" key="3">
    <source>
        <dbReference type="Proteomes" id="UP000179807"/>
    </source>
</evidence>
<sequence length="397" mass="46536">MKKKLEKNFFLIRNFLKKSIKAIYAFKVQILPNNPVNYSQTFCEKYFRFFFAMKRPTSVVDIVDQSGVQPLNEKAAPISPFGEKTNTRQYFKFRFSAELPSRSLFRQQMAPIKKRPTTTSRLVEKTSRELENTHMDTVFPPSIHVLPEEKQIIARAPCLVHGTLFREKHKSLNSINSYYVNTFEKRMNGNTFYEQNNSPNKNTTTPANHFHPKNSSLLNETLQKGENSEDQNKYFDESAPSYYTPSFVQQRHEFEQLQLRQEKLFQKFTLNQTWDPKKANEMRKRRHVSSSSIYDIDYYAGNYESNFERKTKPKESSTKTLKNDQTCQKSSNNRISVNFNESNKEKDDDKKKNAVIVNDEPHEHIFETIEVSNIGPHLQLNNPKPFVYHAPNVSVLE</sequence>
<feature type="compositionally biased region" description="Polar residues" evidence="1">
    <location>
        <begin position="318"/>
        <end position="339"/>
    </location>
</feature>
<feature type="region of interest" description="Disordered" evidence="1">
    <location>
        <begin position="309"/>
        <end position="352"/>
    </location>
</feature>
<evidence type="ECO:0000313" key="2">
    <source>
        <dbReference type="EMBL" id="OHT08078.1"/>
    </source>
</evidence>
<dbReference type="VEuPathDB" id="TrichDB:TRFO_23520"/>
<keyword evidence="3" id="KW-1185">Reference proteome</keyword>
<comment type="caution">
    <text evidence="2">The sequence shown here is derived from an EMBL/GenBank/DDBJ whole genome shotgun (WGS) entry which is preliminary data.</text>
</comment>
<evidence type="ECO:0000256" key="1">
    <source>
        <dbReference type="SAM" id="MobiDB-lite"/>
    </source>
</evidence>
<feature type="compositionally biased region" description="Basic and acidic residues" evidence="1">
    <location>
        <begin position="342"/>
        <end position="352"/>
    </location>
</feature>
<organism evidence="2 3">
    <name type="scientific">Tritrichomonas foetus</name>
    <dbReference type="NCBI Taxonomy" id="1144522"/>
    <lineage>
        <taxon>Eukaryota</taxon>
        <taxon>Metamonada</taxon>
        <taxon>Parabasalia</taxon>
        <taxon>Tritrichomonadida</taxon>
        <taxon>Tritrichomonadidae</taxon>
        <taxon>Tritrichomonas</taxon>
    </lineage>
</organism>
<dbReference type="AlphaFoldDB" id="A0A1J4KEQ4"/>
<protein>
    <submittedName>
        <fullName evidence="2">Uncharacterized protein</fullName>
    </submittedName>
</protein>
<dbReference type="EMBL" id="MLAK01000678">
    <property type="protein sequence ID" value="OHT08078.1"/>
    <property type="molecule type" value="Genomic_DNA"/>
</dbReference>
<accession>A0A1J4KEQ4</accession>
<gene>
    <name evidence="2" type="ORF">TRFO_23520</name>
</gene>
<dbReference type="RefSeq" id="XP_068361214.1">
    <property type="nucleotide sequence ID" value="XM_068503203.1"/>
</dbReference>
<dbReference type="GeneID" id="94837907"/>
<name>A0A1J4KEQ4_9EUKA</name>
<reference evidence="2" key="1">
    <citation type="submission" date="2016-10" db="EMBL/GenBank/DDBJ databases">
        <authorList>
            <person name="Benchimol M."/>
            <person name="Almeida L.G."/>
            <person name="Vasconcelos A.T."/>
            <person name="Perreira-Neves A."/>
            <person name="Rosa I.A."/>
            <person name="Tasca T."/>
            <person name="Bogo M.R."/>
            <person name="de Souza W."/>
        </authorList>
    </citation>
    <scope>NUCLEOTIDE SEQUENCE [LARGE SCALE GENOMIC DNA]</scope>
    <source>
        <strain evidence="2">K</strain>
    </source>
</reference>
<dbReference type="Proteomes" id="UP000179807">
    <property type="component" value="Unassembled WGS sequence"/>
</dbReference>
<proteinExistence type="predicted"/>